<accession>A0ABX0SHP5</accession>
<name>A0ABX0SHP5_9ACTN</name>
<evidence type="ECO:0000256" key="1">
    <source>
        <dbReference type="SAM" id="Coils"/>
    </source>
</evidence>
<protein>
    <submittedName>
        <fullName evidence="3">Uncharacterized protein</fullName>
    </submittedName>
</protein>
<organism evidence="3 4">
    <name type="scientific">Brooklawnia cerclae</name>
    <dbReference type="NCBI Taxonomy" id="349934"/>
    <lineage>
        <taxon>Bacteria</taxon>
        <taxon>Bacillati</taxon>
        <taxon>Actinomycetota</taxon>
        <taxon>Actinomycetes</taxon>
        <taxon>Propionibacteriales</taxon>
        <taxon>Propionibacteriaceae</taxon>
        <taxon>Brooklawnia</taxon>
    </lineage>
</organism>
<evidence type="ECO:0000313" key="3">
    <source>
        <dbReference type="EMBL" id="NIH57932.1"/>
    </source>
</evidence>
<proteinExistence type="predicted"/>
<keyword evidence="4" id="KW-1185">Reference proteome</keyword>
<feature type="transmembrane region" description="Helical" evidence="2">
    <location>
        <begin position="20"/>
        <end position="40"/>
    </location>
</feature>
<reference evidence="3 4" key="1">
    <citation type="submission" date="2020-02" db="EMBL/GenBank/DDBJ databases">
        <title>Sequencing the genomes of 1000 actinobacteria strains.</title>
        <authorList>
            <person name="Klenk H.-P."/>
        </authorList>
    </citation>
    <scope>NUCLEOTIDE SEQUENCE [LARGE SCALE GENOMIC DNA]</scope>
    <source>
        <strain evidence="3 4">DSM 19609</strain>
    </source>
</reference>
<keyword evidence="2" id="KW-0472">Membrane</keyword>
<feature type="transmembrane region" description="Helical" evidence="2">
    <location>
        <begin position="47"/>
        <end position="68"/>
    </location>
</feature>
<dbReference type="Proteomes" id="UP000749311">
    <property type="component" value="Unassembled WGS sequence"/>
</dbReference>
<keyword evidence="1" id="KW-0175">Coiled coil</keyword>
<evidence type="ECO:0000313" key="4">
    <source>
        <dbReference type="Proteomes" id="UP000749311"/>
    </source>
</evidence>
<gene>
    <name evidence="3" type="ORF">FB473_002577</name>
</gene>
<evidence type="ECO:0000256" key="2">
    <source>
        <dbReference type="SAM" id="Phobius"/>
    </source>
</evidence>
<dbReference type="EMBL" id="JAAMOZ010000001">
    <property type="protein sequence ID" value="NIH57932.1"/>
    <property type="molecule type" value="Genomic_DNA"/>
</dbReference>
<sequence>MGGKQVVKAVFDALAWGFQAAWWGALPVLGGWLGVYILILDTPGQFWFGYLRVMVVIVAAAVVIGLIAELSGANKTNRAARAAAALQEAEAERVRLNEMAVEKARAERVSAEAVEAFGNLPGWLAQARQGGVDAQQHYRNGAYSPFWASIEGAYAALGEYNRTLSRLGVLSGDYVHAIGRYRSFGGTEALAPFPVEIDTSEAARAATSQIRRLAPVVYDAQCHPVFAQIWEQRRTTAAVIEGFANLEQAVSRMGGAISASVGALASSLKQAERGITAAVAGVDASTRAVNASVVASSEQDKRLQRELRLKIGDIERQLAAY</sequence>
<dbReference type="RefSeq" id="WP_167168450.1">
    <property type="nucleotide sequence ID" value="NZ_BAAAOO010000007.1"/>
</dbReference>
<keyword evidence="2" id="KW-0812">Transmembrane</keyword>
<comment type="caution">
    <text evidence="3">The sequence shown here is derived from an EMBL/GenBank/DDBJ whole genome shotgun (WGS) entry which is preliminary data.</text>
</comment>
<keyword evidence="2" id="KW-1133">Transmembrane helix</keyword>
<feature type="coiled-coil region" evidence="1">
    <location>
        <begin position="79"/>
        <end position="106"/>
    </location>
</feature>